<dbReference type="CDD" id="cd10747">
    <property type="entry name" value="DnaJ_C"/>
    <property type="match status" value="1"/>
</dbReference>
<dbReference type="FunFam" id="2.60.260.20:FF:000013">
    <property type="entry name" value="DnaJ subfamily B member 11"/>
    <property type="match status" value="1"/>
</dbReference>
<dbReference type="WBParaSite" id="SSTP_0000553400.1">
    <property type="protein sequence ID" value="SSTP_0000553400.1"/>
    <property type="gene ID" value="SSTP_0000553400"/>
</dbReference>
<dbReference type="Pfam" id="PF01556">
    <property type="entry name" value="DnaJ_C"/>
    <property type="match status" value="1"/>
</dbReference>
<dbReference type="GO" id="GO:0051082">
    <property type="term" value="F:unfolded protein binding"/>
    <property type="evidence" value="ECO:0007669"/>
    <property type="project" value="InterPro"/>
</dbReference>
<dbReference type="Gene3D" id="1.10.287.110">
    <property type="entry name" value="DnaJ domain"/>
    <property type="match status" value="1"/>
</dbReference>
<dbReference type="SUPFAM" id="SSF46565">
    <property type="entry name" value="Chaperone J-domain"/>
    <property type="match status" value="1"/>
</dbReference>
<accession>A0A0K0E7Q9</accession>
<dbReference type="CDD" id="cd06257">
    <property type="entry name" value="DnaJ"/>
    <property type="match status" value="1"/>
</dbReference>
<protein>
    <recommendedName>
        <fullName evidence="2">DnaJ homolog dnj-20</fullName>
    </recommendedName>
    <alternativeName>
        <fullName evidence="3">DnaJ domain protein 20</fullName>
    </alternativeName>
</protein>
<organism evidence="6">
    <name type="scientific">Strongyloides stercoralis</name>
    <name type="common">Threadworm</name>
    <dbReference type="NCBI Taxonomy" id="6248"/>
    <lineage>
        <taxon>Eukaryota</taxon>
        <taxon>Metazoa</taxon>
        <taxon>Ecdysozoa</taxon>
        <taxon>Nematoda</taxon>
        <taxon>Chromadorea</taxon>
        <taxon>Rhabditida</taxon>
        <taxon>Tylenchina</taxon>
        <taxon>Panagrolaimomorpha</taxon>
        <taxon>Strongyloidoidea</taxon>
        <taxon>Strongyloididae</taxon>
        <taxon>Strongyloides</taxon>
    </lineage>
</organism>
<dbReference type="PANTHER" id="PTHR44298">
    <property type="entry name" value="DNAJ HOMOLOG SUBFAMILY B MEMBER 11"/>
    <property type="match status" value="1"/>
</dbReference>
<dbReference type="STRING" id="6248.A0A0K0E7Q9"/>
<dbReference type="AlphaFoldDB" id="A0A0K0E7Q9"/>
<dbReference type="InterPro" id="IPR002939">
    <property type="entry name" value="DnaJ_C"/>
</dbReference>
<evidence type="ECO:0000259" key="4">
    <source>
        <dbReference type="PROSITE" id="PS50076"/>
    </source>
</evidence>
<dbReference type="Gene3D" id="2.60.260.20">
    <property type="entry name" value="Urease metallochaperone UreE, N-terminal domain"/>
    <property type="match status" value="2"/>
</dbReference>
<evidence type="ECO:0000256" key="2">
    <source>
        <dbReference type="ARBA" id="ARBA00069674"/>
    </source>
</evidence>
<keyword evidence="5" id="KW-1185">Reference proteome</keyword>
<dbReference type="GO" id="GO:0006457">
    <property type="term" value="P:protein folding"/>
    <property type="evidence" value="ECO:0007669"/>
    <property type="project" value="InterPro"/>
</dbReference>
<dbReference type="InterPro" id="IPR018253">
    <property type="entry name" value="DnaJ_domain_CS"/>
</dbReference>
<name>A0A0K0E7Q9_STRER</name>
<evidence type="ECO:0000256" key="3">
    <source>
        <dbReference type="ARBA" id="ARBA00077014"/>
    </source>
</evidence>
<sequence length="362" mass="41624">MLFLNNKKLLIIIFYLLIIIVDCGRDFYKILNVPRNANQNQIKKAYRKLAKELHPDRNQNDEKANEKFQDLGAAYEVLSDKKKRSIYDRHGEEGLKDMQGDDGFNPFKDFFGGGSPFKDFFGGAFSEEETEEVVHKGSDLNIDLWITLEEAYNGKFLDIKRVKSYYKETSGVRKCNCRLEMKTKSMGPGSFQMFQVQVCDDCPDKKIVQEDVEYNIEIERGVDEGHEILQSGEGEPHIDGEAGDLVMRVKIEKHPIFERRGNNLFTNLTISLEQSLNGFQQELTHMDGHKVQISREQITPPNSKIRKKGEGMPYISDNTKRGDLIITIDVEFPKKMLSSSEKEEISKILKQPSYNTKIYNGL</sequence>
<evidence type="ECO:0000313" key="6">
    <source>
        <dbReference type="WBParaSite" id="SSTP_0000553400.1"/>
    </source>
</evidence>
<dbReference type="InterPro" id="IPR036869">
    <property type="entry name" value="J_dom_sf"/>
</dbReference>
<evidence type="ECO:0000313" key="5">
    <source>
        <dbReference type="Proteomes" id="UP000035681"/>
    </source>
</evidence>
<dbReference type="GO" id="GO:0051787">
    <property type="term" value="F:misfolded protein binding"/>
    <property type="evidence" value="ECO:0007669"/>
    <property type="project" value="TreeGrafter"/>
</dbReference>
<dbReference type="GO" id="GO:0005783">
    <property type="term" value="C:endoplasmic reticulum"/>
    <property type="evidence" value="ECO:0007669"/>
    <property type="project" value="TreeGrafter"/>
</dbReference>
<reference evidence="6" key="1">
    <citation type="submission" date="2015-08" db="UniProtKB">
        <authorList>
            <consortium name="WormBaseParasite"/>
        </authorList>
    </citation>
    <scope>IDENTIFICATION</scope>
</reference>
<dbReference type="Proteomes" id="UP000035681">
    <property type="component" value="Unplaced"/>
</dbReference>
<keyword evidence="1" id="KW-0732">Signal</keyword>
<dbReference type="InterPro" id="IPR008971">
    <property type="entry name" value="HSP40/DnaJ_pept-bd"/>
</dbReference>
<evidence type="ECO:0000256" key="1">
    <source>
        <dbReference type="ARBA" id="ARBA00022729"/>
    </source>
</evidence>
<dbReference type="PANTHER" id="PTHR44298:SF1">
    <property type="entry name" value="DNAJ HOMOLOG SUBFAMILY B MEMBER 11"/>
    <property type="match status" value="1"/>
</dbReference>
<dbReference type="SMART" id="SM00271">
    <property type="entry name" value="DnaJ"/>
    <property type="match status" value="1"/>
</dbReference>
<dbReference type="SUPFAM" id="SSF49493">
    <property type="entry name" value="HSP40/DnaJ peptide-binding domain"/>
    <property type="match status" value="2"/>
</dbReference>
<proteinExistence type="predicted"/>
<dbReference type="InterPro" id="IPR051736">
    <property type="entry name" value="DnaJ-B11-like"/>
</dbReference>
<dbReference type="PROSITE" id="PS00636">
    <property type="entry name" value="DNAJ_1"/>
    <property type="match status" value="1"/>
</dbReference>
<dbReference type="PRINTS" id="PR00625">
    <property type="entry name" value="JDOMAIN"/>
</dbReference>
<dbReference type="Pfam" id="PF00226">
    <property type="entry name" value="DnaJ"/>
    <property type="match status" value="1"/>
</dbReference>
<feature type="domain" description="J" evidence="4">
    <location>
        <begin position="26"/>
        <end position="91"/>
    </location>
</feature>
<dbReference type="WBParaSite" id="TCONS_00003137.p1">
    <property type="protein sequence ID" value="TCONS_00003137.p1"/>
    <property type="gene ID" value="XLOC_002887"/>
</dbReference>
<dbReference type="InterPro" id="IPR001623">
    <property type="entry name" value="DnaJ_domain"/>
</dbReference>
<dbReference type="PROSITE" id="PS50076">
    <property type="entry name" value="DNAJ_2"/>
    <property type="match status" value="1"/>
</dbReference>